<dbReference type="InterPro" id="IPR022165">
    <property type="entry name" value="PKK"/>
</dbReference>
<feature type="compositionally biased region" description="Basic and acidic residues" evidence="9">
    <location>
        <begin position="970"/>
        <end position="980"/>
    </location>
</feature>
<keyword evidence="5" id="KW-0418">Kinase</keyword>
<keyword evidence="3" id="KW-0808">Transferase</keyword>
<feature type="compositionally biased region" description="Low complexity" evidence="9">
    <location>
        <begin position="1029"/>
        <end position="1042"/>
    </location>
</feature>
<dbReference type="PROSITE" id="PS50011">
    <property type="entry name" value="PROTEIN_KINASE_DOM"/>
    <property type="match status" value="1"/>
</dbReference>
<evidence type="ECO:0000313" key="12">
    <source>
        <dbReference type="Proteomes" id="UP000594260"/>
    </source>
</evidence>
<evidence type="ECO:0000313" key="11">
    <source>
        <dbReference type="EnsemblMetazoa" id="XP_022671754"/>
    </source>
</evidence>
<dbReference type="CDD" id="cd06611">
    <property type="entry name" value="STKc_SLK_like"/>
    <property type="match status" value="1"/>
</dbReference>
<keyword evidence="1" id="KW-0723">Serine/threonine-protein kinase</keyword>
<feature type="compositionally biased region" description="Basic and acidic residues" evidence="9">
    <location>
        <begin position="991"/>
        <end position="1001"/>
    </location>
</feature>
<dbReference type="PROSITE" id="PS00107">
    <property type="entry name" value="PROTEIN_KINASE_ATP"/>
    <property type="match status" value="1"/>
</dbReference>
<evidence type="ECO:0000256" key="1">
    <source>
        <dbReference type="ARBA" id="ARBA00022527"/>
    </source>
</evidence>
<feature type="compositionally biased region" description="Polar residues" evidence="9">
    <location>
        <begin position="899"/>
        <end position="909"/>
    </location>
</feature>
<keyword evidence="6 7" id="KW-0067">ATP-binding</keyword>
<evidence type="ECO:0000256" key="2">
    <source>
        <dbReference type="ARBA" id="ARBA00022553"/>
    </source>
</evidence>
<evidence type="ECO:0000256" key="7">
    <source>
        <dbReference type="PROSITE-ProRule" id="PRU10141"/>
    </source>
</evidence>
<dbReference type="FunCoup" id="A0A7M7KTF9">
    <property type="interactions" value="858"/>
</dbReference>
<protein>
    <recommendedName>
        <fullName evidence="10">Protein kinase domain-containing protein</fullName>
    </recommendedName>
</protein>
<proteinExistence type="predicted"/>
<dbReference type="Gene3D" id="3.30.200.20">
    <property type="entry name" value="Phosphorylase Kinase, domain 1"/>
    <property type="match status" value="1"/>
</dbReference>
<feature type="compositionally biased region" description="Basic and acidic residues" evidence="9">
    <location>
        <begin position="916"/>
        <end position="925"/>
    </location>
</feature>
<dbReference type="InterPro" id="IPR011009">
    <property type="entry name" value="Kinase-like_dom_sf"/>
</dbReference>
<evidence type="ECO:0000256" key="9">
    <source>
        <dbReference type="SAM" id="MobiDB-lite"/>
    </source>
</evidence>
<organism evidence="11 12">
    <name type="scientific">Varroa destructor</name>
    <name type="common">Honeybee mite</name>
    <dbReference type="NCBI Taxonomy" id="109461"/>
    <lineage>
        <taxon>Eukaryota</taxon>
        <taxon>Metazoa</taxon>
        <taxon>Ecdysozoa</taxon>
        <taxon>Arthropoda</taxon>
        <taxon>Chelicerata</taxon>
        <taxon>Arachnida</taxon>
        <taxon>Acari</taxon>
        <taxon>Parasitiformes</taxon>
        <taxon>Mesostigmata</taxon>
        <taxon>Gamasina</taxon>
        <taxon>Dermanyssoidea</taxon>
        <taxon>Varroidae</taxon>
        <taxon>Varroa</taxon>
    </lineage>
</organism>
<dbReference type="SUPFAM" id="SSF56112">
    <property type="entry name" value="Protein kinase-like (PK-like)"/>
    <property type="match status" value="1"/>
</dbReference>
<feature type="region of interest" description="Disordered" evidence="9">
    <location>
        <begin position="593"/>
        <end position="769"/>
    </location>
</feature>
<dbReference type="PROSITE" id="PS00108">
    <property type="entry name" value="PROTEIN_KINASE_ST"/>
    <property type="match status" value="1"/>
</dbReference>
<keyword evidence="2" id="KW-0597">Phosphoprotein</keyword>
<keyword evidence="8" id="KW-0175">Coiled coil</keyword>
<dbReference type="InterPro" id="IPR000719">
    <property type="entry name" value="Prot_kinase_dom"/>
</dbReference>
<feature type="coiled-coil region" evidence="8">
    <location>
        <begin position="1410"/>
        <end position="1448"/>
    </location>
</feature>
<evidence type="ECO:0000256" key="5">
    <source>
        <dbReference type="ARBA" id="ARBA00022777"/>
    </source>
</evidence>
<feature type="compositionally biased region" description="Basic and acidic residues" evidence="9">
    <location>
        <begin position="602"/>
        <end position="615"/>
    </location>
</feature>
<feature type="binding site" evidence="7">
    <location>
        <position position="139"/>
    </location>
    <ligand>
        <name>ATP</name>
        <dbReference type="ChEBI" id="CHEBI:30616"/>
    </ligand>
</feature>
<dbReference type="KEGG" id="vde:111254795"/>
<feature type="compositionally biased region" description="Basic and acidic residues" evidence="9">
    <location>
        <begin position="637"/>
        <end position="650"/>
    </location>
</feature>
<feature type="compositionally biased region" description="Low complexity" evidence="9">
    <location>
        <begin position="702"/>
        <end position="717"/>
    </location>
</feature>
<dbReference type="Pfam" id="PF00069">
    <property type="entry name" value="Pkinase"/>
    <property type="match status" value="1"/>
</dbReference>
<dbReference type="EnsemblMetazoa" id="XM_022816020">
    <property type="protein sequence ID" value="XP_022671755"/>
    <property type="gene ID" value="LOC111254795"/>
</dbReference>
<evidence type="ECO:0000256" key="8">
    <source>
        <dbReference type="SAM" id="Coils"/>
    </source>
</evidence>
<dbReference type="Pfam" id="PF12474">
    <property type="entry name" value="PKK"/>
    <property type="match status" value="2"/>
</dbReference>
<dbReference type="GO" id="GO:0005524">
    <property type="term" value="F:ATP binding"/>
    <property type="evidence" value="ECO:0007669"/>
    <property type="project" value="UniProtKB-UniRule"/>
</dbReference>
<feature type="region of interest" description="Disordered" evidence="9">
    <location>
        <begin position="394"/>
        <end position="552"/>
    </location>
</feature>
<feature type="compositionally biased region" description="Low complexity" evidence="9">
    <location>
        <begin position="443"/>
        <end position="454"/>
    </location>
</feature>
<dbReference type="InParanoid" id="A0A7M7KTF9"/>
<name>A0A7M7KTF9_VARDE</name>
<feature type="compositionally biased region" description="Polar residues" evidence="9">
    <location>
        <begin position="651"/>
        <end position="663"/>
    </location>
</feature>
<feature type="compositionally biased region" description="Polar residues" evidence="9">
    <location>
        <begin position="404"/>
        <end position="415"/>
    </location>
</feature>
<dbReference type="RefSeq" id="XP_022671755.1">
    <property type="nucleotide sequence ID" value="XM_022816020.1"/>
</dbReference>
<evidence type="ECO:0000259" key="10">
    <source>
        <dbReference type="PROSITE" id="PS50011"/>
    </source>
</evidence>
<feature type="compositionally biased region" description="Polar residues" evidence="9">
    <location>
        <begin position="751"/>
        <end position="769"/>
    </location>
</feature>
<dbReference type="OrthoDB" id="6506126at2759"/>
<dbReference type="CTD" id="37893"/>
<dbReference type="InterPro" id="IPR017441">
    <property type="entry name" value="Protein_kinase_ATP_BS"/>
</dbReference>
<dbReference type="PANTHER" id="PTHR46538:SF3">
    <property type="entry name" value="PROTEIN KINASE DOMAIN-CONTAINING PROTEIN"/>
    <property type="match status" value="1"/>
</dbReference>
<feature type="compositionally biased region" description="Acidic residues" evidence="9">
    <location>
        <begin position="718"/>
        <end position="728"/>
    </location>
</feature>
<evidence type="ECO:0000256" key="6">
    <source>
        <dbReference type="ARBA" id="ARBA00022840"/>
    </source>
</evidence>
<sequence length="1497" mass="169231">MVERGWTRSSLRARPYVADQHELSRQFLCKSNSHGLPDSTSNGIMLRQRTKSNAAHVKRSKSFLDRNMSFFSNIKKIFSLNTNSTAVAQDAKRRKLSHNIRYETNPLEFWELIGELGDGAFGKVHKAKHKETGVLAAAKVCKLDSDEDLEDFTVEVDILSECRHANIVELKEAFLHDQELWLFLEYCEGGALDSIMVDLERPLTEPQIRYVCREMLKALSYLHSHRVIHRDVKAGNVLLTLEGEVKMADFGVSAKNKFTLQKRDSFIGTPYWMAPEVVVCETFKDQPYDYKADIWSLGITLIELAQMGPPHNDLAPMKVLLKIQKNDPPKLDMPHRWSKDFSEFLRKCLIKDPIQRPTADQLLGDKFVNELIIDRKPICDLIAEYKADVTVEEVEEEDYRASVVESNGETSSQMSCEDDGTLKAGTGTGSTPSTPQDDKQLALLTPPSSSTPEELPTPLPPHRQGESPPRTANLGSGQRVKDLVSPTKKKPAPPPPGAVKHVSPVRESGNREISTRKNTSPGPPSLSPTDSGGKPTFKKPAPKPPTITSGAIAEEKLKSAVLKSAEEVILQESGDRHQPQVIADTLERRLRASDVPTGKVTPDIEEKASKFEEFRPQTPDLSKTLEDEELENVGGSAEHEPRTESVKAKTSEYQVLNSINNQETADETDRVLVTKRDERPAVSLEDLKQMIAEKKRSYFDGSSDSNYISSYSIPTPDQSDESPSEDSDSGCVVPKPPPPILPEQVGKRGTPVSTLLGSANQAASQGCNNSAYPTLEQEAIRGSVIGGEVVVVSSVPASVPPSVPPTADRASRSVMTAHGPTPSADYDNGTLQDHVSVISVGGEGAVVKDSSCRIGGPVNGNDLNNSSANQSGGVNGVIVLRTRTRSLSESEQEAALRRPSSSWKSTEVLPSSIGCTRDRGNEHEVPISVKLQKGGSPLGRTSNSASPITEHVPMRDSTNQRRRLSPSRSSEPKKIPEDALRAVSAPAVPRDSGDREKRDALQRATATAEKVDRLPSATVVEQENRVNGQPPQQQPLQSGAPPVAAAKKRQEERQQRPAIHNTRQKTLKKTRRFVIDGKEVTRTTEKVIIGDKDTKDYHEERKQELRELKLLQKIENKQFTDLDTREQQALDQQNKKFEHELAMLKRNYETDLDALTRTQKQRIEKMEQSHDVEVRVASKRIRAEQEKELKAFREGLKNELKNLRSEIESSFARDQRKTVLKERTDRLTADHVQREEQYIRQLNEGHDEAIRVLAENHRKEVAQTEMQFLLHRQQLARQKESQQWELEERQQQDRFQLAKGQLHDCFRLQKHQMVVRHEKEMQQAKRMSDRREEDLEKAHAVERRQWPKHMRQEMKVREQMFKESLRIGGGDGQAEDRERLRSFQETEKKSCSNLALKHMLQLKLRYKTELARLQTKQRRQMEELKAASSAAERELKQIHDEKRALLLQHESQKDRELEEKHQSKIKEWRVELKRRQEILDDDFQRQIRDHDRFYAAE</sequence>
<accession>A0A7M7KTF9</accession>
<dbReference type="Proteomes" id="UP000594260">
    <property type="component" value="Unplaced"/>
</dbReference>
<evidence type="ECO:0000256" key="4">
    <source>
        <dbReference type="ARBA" id="ARBA00022741"/>
    </source>
</evidence>
<dbReference type="GO" id="GO:0004674">
    <property type="term" value="F:protein serine/threonine kinase activity"/>
    <property type="evidence" value="ECO:0007669"/>
    <property type="project" value="UniProtKB-KW"/>
</dbReference>
<feature type="coiled-coil region" evidence="8">
    <location>
        <begin position="1182"/>
        <end position="1213"/>
    </location>
</feature>
<dbReference type="FunFam" id="1.10.510.10:FF:001091">
    <property type="entry name" value="STE family protein kinase"/>
    <property type="match status" value="1"/>
</dbReference>
<dbReference type="GeneID" id="111254795"/>
<feature type="region of interest" description="Disordered" evidence="9">
    <location>
        <begin position="796"/>
        <end position="829"/>
    </location>
</feature>
<dbReference type="InterPro" id="IPR008271">
    <property type="entry name" value="Ser/Thr_kinase_AS"/>
</dbReference>
<dbReference type="SMART" id="SM00220">
    <property type="entry name" value="S_TKc"/>
    <property type="match status" value="1"/>
</dbReference>
<reference evidence="11" key="1">
    <citation type="submission" date="2021-01" db="UniProtKB">
        <authorList>
            <consortium name="EnsemblMetazoa"/>
        </authorList>
    </citation>
    <scope>IDENTIFICATION</scope>
</reference>
<dbReference type="RefSeq" id="XP_022671754.1">
    <property type="nucleotide sequence ID" value="XM_022816019.1"/>
</dbReference>
<dbReference type="InterPro" id="IPR051585">
    <property type="entry name" value="STE20_Ser/Thr_Kinases"/>
</dbReference>
<dbReference type="OMA" id="DESCADS"/>
<feature type="compositionally biased region" description="Basic and acidic residues" evidence="9">
    <location>
        <begin position="667"/>
        <end position="698"/>
    </location>
</feature>
<dbReference type="Gene3D" id="1.10.510.10">
    <property type="entry name" value="Transferase(Phosphotransferase) domain 1"/>
    <property type="match status" value="1"/>
</dbReference>
<dbReference type="EnsemblMetazoa" id="XM_022816019">
    <property type="protein sequence ID" value="XP_022671754"/>
    <property type="gene ID" value="LOC111254795"/>
</dbReference>
<keyword evidence="4 7" id="KW-0547">Nucleotide-binding</keyword>
<dbReference type="PANTHER" id="PTHR46538">
    <property type="entry name" value="PROTEIN KINASE DOMAIN-CONTAINING PROTEIN"/>
    <property type="match status" value="1"/>
</dbReference>
<feature type="region of interest" description="Disordered" evidence="9">
    <location>
        <begin position="885"/>
        <end position="1062"/>
    </location>
</feature>
<feature type="domain" description="Protein kinase" evidence="10">
    <location>
        <begin position="110"/>
        <end position="368"/>
    </location>
</feature>
<feature type="coiled-coil region" evidence="8">
    <location>
        <begin position="1272"/>
        <end position="1334"/>
    </location>
</feature>
<evidence type="ECO:0000256" key="3">
    <source>
        <dbReference type="ARBA" id="ARBA00022679"/>
    </source>
</evidence>
<keyword evidence="12" id="KW-1185">Reference proteome</keyword>